<evidence type="ECO:0000256" key="3">
    <source>
        <dbReference type="ARBA" id="ARBA00022989"/>
    </source>
</evidence>
<feature type="transmembrane region" description="Helical" evidence="6">
    <location>
        <begin position="452"/>
        <end position="473"/>
    </location>
</feature>
<feature type="transmembrane region" description="Helical" evidence="6">
    <location>
        <begin position="624"/>
        <end position="654"/>
    </location>
</feature>
<evidence type="ECO:0000256" key="6">
    <source>
        <dbReference type="SAM" id="Phobius"/>
    </source>
</evidence>
<comment type="subcellular location">
    <subcellularLocation>
        <location evidence="1">Membrane</location>
        <topology evidence="1">Multi-pass membrane protein</topology>
    </subcellularLocation>
</comment>
<dbReference type="PANTHER" id="PTHR22950:SF652">
    <property type="entry name" value="TRANSMEMBRANE AMINO ACID TRANSPORTER FAMILY PROTEIN"/>
    <property type="match status" value="1"/>
</dbReference>
<feature type="domain" description="Amino acid transporter transmembrane" evidence="7">
    <location>
        <begin position="622"/>
        <end position="787"/>
    </location>
</feature>
<dbReference type="Proteomes" id="UP001189429">
    <property type="component" value="Unassembled WGS sequence"/>
</dbReference>
<evidence type="ECO:0000256" key="4">
    <source>
        <dbReference type="ARBA" id="ARBA00023136"/>
    </source>
</evidence>
<sequence length="792" mass="82240">MRGWAWLTVPPADAARSIEPALFKMALGRRLRIRVQDADMFCPMCGGTMDSFGDHTLVCPCSGDRTVRHNRLRDSVFEDALRGHMGPEREKPGLLPERPRDDGTPPSSGGGDAPGVARSRRRPAGAFFLRALGGTPAALDFACTSGLRADVLRDAATNPESVLSAYEDFKRSLRRLERPPPDLGHDCQARERLLARGAAARAFEDRSSRGSPREGATAEGAAFVQVLTLTSAQMMRFASDSPWGFYLFNALIEVLFANEFEGGLMRLRVNEGCGEARKLNKCNIHAAFNSLRLAPWMECWGGQVNVIQDGDPHGGAARATAEQIFGAPPPSALERPLRAGLRARQAAAGVGGPSSPVAVVADGSAGSSGGSSPLQTGMNMLKNVAGSGSVALPAGVAALSTQPSAVVPATALLLAVGAASAFGFALLGRACAETGADSYKSAWALSVGRWKWFPRVLCAVQTLIELVFFAIVITNCTVMSLEAVRLLPAVPHVRMWIAWALSAFVFLPLCCIRDLSGLSRFSLAGIMALVGVLGAVTLRALDGTYAPGGRLFLAAPVRPFFAAGAGSPGAMLAKCVEPCSVTLLAVLTMSFMAHYNAPALFAGMRSRESPAGSAGAAQQKLRTFYAVVAGAFAASAVLYSVLMWGGFLTFGGAVAGSVLDSYAPIDPAATCVRVLFALSLMPTFALSFAGFASAAGGPLAAASRPRRLAATAAVVAAVAAVTSCVSDVGRVGVLGGALCGSFISFVVPAAMDFALGRGAAPSRLGRARRVCAGLLVPFGLCSCVLGVATGLR</sequence>
<feature type="transmembrane region" description="Helical" evidence="6">
    <location>
        <begin position="708"/>
        <end position="728"/>
    </location>
</feature>
<comment type="caution">
    <text evidence="8">The sequence shown here is derived from an EMBL/GenBank/DDBJ whole genome shotgun (WGS) entry which is preliminary data.</text>
</comment>
<keyword evidence="3 6" id="KW-1133">Transmembrane helix</keyword>
<evidence type="ECO:0000313" key="8">
    <source>
        <dbReference type="EMBL" id="CAK0792492.1"/>
    </source>
</evidence>
<reference evidence="8" key="1">
    <citation type="submission" date="2023-10" db="EMBL/GenBank/DDBJ databases">
        <authorList>
            <person name="Chen Y."/>
            <person name="Shah S."/>
            <person name="Dougan E. K."/>
            <person name="Thang M."/>
            <person name="Chan C."/>
        </authorList>
    </citation>
    <scope>NUCLEOTIDE SEQUENCE [LARGE SCALE GENOMIC DNA]</scope>
</reference>
<proteinExistence type="predicted"/>
<feature type="region of interest" description="Disordered" evidence="5">
    <location>
        <begin position="78"/>
        <end position="119"/>
    </location>
</feature>
<gene>
    <name evidence="8" type="ORF">PCOR1329_LOCUS3059</name>
</gene>
<evidence type="ECO:0000256" key="1">
    <source>
        <dbReference type="ARBA" id="ARBA00004141"/>
    </source>
</evidence>
<keyword evidence="4 6" id="KW-0472">Membrane</keyword>
<evidence type="ECO:0000256" key="5">
    <source>
        <dbReference type="SAM" id="MobiDB-lite"/>
    </source>
</evidence>
<feature type="transmembrane region" description="Helical" evidence="6">
    <location>
        <begin position="767"/>
        <end position="791"/>
    </location>
</feature>
<accession>A0ABN9PIU8</accession>
<feature type="compositionally biased region" description="Basic and acidic residues" evidence="5">
    <location>
        <begin position="78"/>
        <end position="103"/>
    </location>
</feature>
<feature type="transmembrane region" description="Helical" evidence="6">
    <location>
        <begin position="581"/>
        <end position="603"/>
    </location>
</feature>
<name>A0ABN9PIU8_9DINO</name>
<protein>
    <recommendedName>
        <fullName evidence="7">Amino acid transporter transmembrane domain-containing protein</fullName>
    </recommendedName>
</protein>
<organism evidence="8 9">
    <name type="scientific">Prorocentrum cordatum</name>
    <dbReference type="NCBI Taxonomy" id="2364126"/>
    <lineage>
        <taxon>Eukaryota</taxon>
        <taxon>Sar</taxon>
        <taxon>Alveolata</taxon>
        <taxon>Dinophyceae</taxon>
        <taxon>Prorocentrales</taxon>
        <taxon>Prorocentraceae</taxon>
        <taxon>Prorocentrum</taxon>
    </lineage>
</organism>
<evidence type="ECO:0000259" key="7">
    <source>
        <dbReference type="Pfam" id="PF01490"/>
    </source>
</evidence>
<dbReference type="Pfam" id="PF01490">
    <property type="entry name" value="Aa_trans"/>
    <property type="match status" value="2"/>
</dbReference>
<keyword evidence="2 6" id="KW-0812">Transmembrane</keyword>
<dbReference type="InterPro" id="IPR013057">
    <property type="entry name" value="AA_transpt_TM"/>
</dbReference>
<feature type="transmembrane region" description="Helical" evidence="6">
    <location>
        <begin position="674"/>
        <end position="696"/>
    </location>
</feature>
<feature type="domain" description="Amino acid transporter transmembrane" evidence="7">
    <location>
        <begin position="370"/>
        <end position="535"/>
    </location>
</feature>
<feature type="transmembrane region" description="Helical" evidence="6">
    <location>
        <begin position="411"/>
        <end position="432"/>
    </location>
</feature>
<keyword evidence="9" id="KW-1185">Reference proteome</keyword>
<feature type="transmembrane region" description="Helical" evidence="6">
    <location>
        <begin position="493"/>
        <end position="512"/>
    </location>
</feature>
<dbReference type="EMBL" id="CAUYUJ010000780">
    <property type="protein sequence ID" value="CAK0792492.1"/>
    <property type="molecule type" value="Genomic_DNA"/>
</dbReference>
<dbReference type="PANTHER" id="PTHR22950">
    <property type="entry name" value="AMINO ACID TRANSPORTER"/>
    <property type="match status" value="1"/>
</dbReference>
<feature type="transmembrane region" description="Helical" evidence="6">
    <location>
        <begin position="521"/>
        <end position="541"/>
    </location>
</feature>
<evidence type="ECO:0000313" key="9">
    <source>
        <dbReference type="Proteomes" id="UP001189429"/>
    </source>
</evidence>
<feature type="transmembrane region" description="Helical" evidence="6">
    <location>
        <begin position="734"/>
        <end position="755"/>
    </location>
</feature>
<evidence type="ECO:0000256" key="2">
    <source>
        <dbReference type="ARBA" id="ARBA00022692"/>
    </source>
</evidence>